<sequence length="53" mass="5950">MIQPRYTPLSCSVMSRHTTAIITITEIIYTSSASPRAARRKFANLPHTVVVDF</sequence>
<name>A0A0G4NXY0_PENC3</name>
<evidence type="ECO:0000313" key="2">
    <source>
        <dbReference type="Proteomes" id="UP000053732"/>
    </source>
</evidence>
<protein>
    <submittedName>
        <fullName evidence="1">Str. FM013</fullName>
    </submittedName>
</protein>
<organism evidence="1 2">
    <name type="scientific">Penicillium camemberti (strain FM 013)</name>
    <dbReference type="NCBI Taxonomy" id="1429867"/>
    <lineage>
        <taxon>Eukaryota</taxon>
        <taxon>Fungi</taxon>
        <taxon>Dikarya</taxon>
        <taxon>Ascomycota</taxon>
        <taxon>Pezizomycotina</taxon>
        <taxon>Eurotiomycetes</taxon>
        <taxon>Eurotiomycetidae</taxon>
        <taxon>Eurotiales</taxon>
        <taxon>Aspergillaceae</taxon>
        <taxon>Penicillium</taxon>
    </lineage>
</organism>
<dbReference type="AlphaFoldDB" id="A0A0G4NXY0"/>
<evidence type="ECO:0000313" key="1">
    <source>
        <dbReference type="EMBL" id="CRL18947.1"/>
    </source>
</evidence>
<reference evidence="1 2" key="1">
    <citation type="journal article" date="2014" name="Nat. Commun.">
        <title>Multiple recent horizontal transfers of a large genomic region in cheese making fungi.</title>
        <authorList>
            <person name="Cheeseman K."/>
            <person name="Ropars J."/>
            <person name="Renault P."/>
            <person name="Dupont J."/>
            <person name="Gouzy J."/>
            <person name="Branca A."/>
            <person name="Abraham A.L."/>
            <person name="Ceppi M."/>
            <person name="Conseiller E."/>
            <person name="Debuchy R."/>
            <person name="Malagnac F."/>
            <person name="Goarin A."/>
            <person name="Silar P."/>
            <person name="Lacoste S."/>
            <person name="Sallet E."/>
            <person name="Bensimon A."/>
            <person name="Giraud T."/>
            <person name="Brygoo Y."/>
        </authorList>
    </citation>
    <scope>NUCLEOTIDE SEQUENCE [LARGE SCALE GENOMIC DNA]</scope>
    <source>
        <strain evidence="2">FM 013</strain>
    </source>
</reference>
<gene>
    <name evidence="1" type="ORF">PCAMFM013_S002g000817</name>
</gene>
<keyword evidence="2" id="KW-1185">Reference proteome</keyword>
<proteinExistence type="predicted"/>
<dbReference type="EMBL" id="HG793135">
    <property type="protein sequence ID" value="CRL18947.1"/>
    <property type="molecule type" value="Genomic_DNA"/>
</dbReference>
<dbReference type="Proteomes" id="UP000053732">
    <property type="component" value="Unassembled WGS sequence"/>
</dbReference>
<accession>A0A0G4NXY0</accession>